<dbReference type="RefSeq" id="WP_026879136.1">
    <property type="nucleotide sequence ID" value="NZ_AZOD01000025.1"/>
</dbReference>
<dbReference type="InterPro" id="IPR021729">
    <property type="entry name" value="DUF3298"/>
</dbReference>
<evidence type="ECO:0000313" key="4">
    <source>
        <dbReference type="Proteomes" id="UP001449178"/>
    </source>
</evidence>
<dbReference type="Gene3D" id="3.90.640.20">
    <property type="entry name" value="Heat-shock cognate protein, ATPase"/>
    <property type="match status" value="1"/>
</dbReference>
<accession>A0ABZ3C2U8</accession>
<dbReference type="Proteomes" id="UP001449178">
    <property type="component" value="Chromosome"/>
</dbReference>
<feature type="signal peptide" evidence="1">
    <location>
        <begin position="1"/>
        <end position="21"/>
    </location>
</feature>
<feature type="domain" description="DUF3298" evidence="2">
    <location>
        <begin position="171"/>
        <end position="242"/>
    </location>
</feature>
<keyword evidence="4" id="KW-1185">Reference proteome</keyword>
<name>A0ABZ3C2U8_9GAMM</name>
<evidence type="ECO:0000313" key="3">
    <source>
        <dbReference type="EMBL" id="WZW87473.1"/>
    </source>
</evidence>
<evidence type="ECO:0000259" key="2">
    <source>
        <dbReference type="Pfam" id="PF11738"/>
    </source>
</evidence>
<reference evidence="3 4" key="1">
    <citation type="submission" date="2024-03" db="EMBL/GenBank/DDBJ databases">
        <title>Complete Genome Sequence and Annotation of Ignatzschineria larvae DSM 13226.</title>
        <authorList>
            <person name="Cantrell E."/>
            <person name="Burcham Z.M."/>
        </authorList>
    </citation>
    <scope>NUCLEOTIDE SEQUENCE [LARGE SCALE GENOMIC DNA]</scope>
    <source>
        <strain evidence="3 4">DSM 13226</strain>
    </source>
</reference>
<organism evidence="3 4">
    <name type="scientific">Ignatzschineria larvae DSM 13226</name>
    <dbReference type="NCBI Taxonomy" id="1111732"/>
    <lineage>
        <taxon>Bacteria</taxon>
        <taxon>Pseudomonadati</taxon>
        <taxon>Pseudomonadota</taxon>
        <taxon>Gammaproteobacteria</taxon>
        <taxon>Cardiobacteriales</taxon>
        <taxon>Ignatzschineriaceae</taxon>
        <taxon>Ignatzschineria</taxon>
    </lineage>
</organism>
<protein>
    <submittedName>
        <fullName evidence="3">RsiV family protein</fullName>
    </submittedName>
</protein>
<proteinExistence type="predicted"/>
<sequence length="263" mass="30103">MKKRILSLLLPIFFNTPFALQAQIVSPYTIAQYQEEACLSNQQNEDECSIIDLSLPIYKDQPWLNTYIVHNLVGNSQFQIDQPIEIQIKQFLSRAIADMIEYDAEYDSIETQFLGQTITPKGHFQHFFALVNSNETYFKGAAHGNSEQTLYLLDTETQKIVPLKALLIDTAAEKKLAKLQYSALQQLFKTLDIDIQEHFAENTWQFIPSTNFIPSKAGLTFLYNPYEIAPYALGTIEITVPKEALKGIIKAPFLEMIERWEAP</sequence>
<dbReference type="InterPro" id="IPR037126">
    <property type="entry name" value="PdaC/RsiV-like_sf"/>
</dbReference>
<gene>
    <name evidence="3" type="ORF">WMO13_08885</name>
</gene>
<feature type="chain" id="PRO_5046017574" evidence="1">
    <location>
        <begin position="22"/>
        <end position="263"/>
    </location>
</feature>
<dbReference type="EMBL" id="CP150637">
    <property type="protein sequence ID" value="WZW87473.1"/>
    <property type="molecule type" value="Genomic_DNA"/>
</dbReference>
<keyword evidence="1" id="KW-0732">Signal</keyword>
<dbReference type="Gene3D" id="3.30.565.40">
    <property type="entry name" value="Fervidobacterium nodosum Rt17-B1 like"/>
    <property type="match status" value="1"/>
</dbReference>
<dbReference type="Pfam" id="PF11738">
    <property type="entry name" value="DUF3298"/>
    <property type="match status" value="1"/>
</dbReference>
<evidence type="ECO:0000256" key="1">
    <source>
        <dbReference type="SAM" id="SignalP"/>
    </source>
</evidence>